<evidence type="ECO:0000313" key="8">
    <source>
        <dbReference type="Proteomes" id="UP001054945"/>
    </source>
</evidence>
<dbReference type="Gene3D" id="2.60.40.60">
    <property type="entry name" value="Cadherins"/>
    <property type="match status" value="1"/>
</dbReference>
<dbReference type="PANTHER" id="PTHR24028">
    <property type="entry name" value="CADHERIN-87A"/>
    <property type="match status" value="1"/>
</dbReference>
<accession>A0AAV4YD62</accession>
<comment type="caution">
    <text evidence="7">The sequence shown here is derived from an EMBL/GenBank/DDBJ whole genome shotgun (WGS) entry which is preliminary data.</text>
</comment>
<keyword evidence="2" id="KW-0812">Transmembrane</keyword>
<gene>
    <name evidence="7" type="primary">ds</name>
    <name evidence="7" type="ORF">CEXT_550641</name>
</gene>
<dbReference type="SUPFAM" id="SSF49313">
    <property type="entry name" value="Cadherin-like"/>
    <property type="match status" value="1"/>
</dbReference>
<evidence type="ECO:0000259" key="6">
    <source>
        <dbReference type="PROSITE" id="PS50268"/>
    </source>
</evidence>
<organism evidence="7 8">
    <name type="scientific">Caerostris extrusa</name>
    <name type="common">Bark spider</name>
    <name type="synonym">Caerostris bankana</name>
    <dbReference type="NCBI Taxonomy" id="172846"/>
    <lineage>
        <taxon>Eukaryota</taxon>
        <taxon>Metazoa</taxon>
        <taxon>Ecdysozoa</taxon>
        <taxon>Arthropoda</taxon>
        <taxon>Chelicerata</taxon>
        <taxon>Arachnida</taxon>
        <taxon>Araneae</taxon>
        <taxon>Araneomorphae</taxon>
        <taxon>Entelegynae</taxon>
        <taxon>Araneoidea</taxon>
        <taxon>Araneidae</taxon>
        <taxon>Caerostris</taxon>
    </lineage>
</organism>
<keyword evidence="3" id="KW-0472">Membrane</keyword>
<dbReference type="PROSITE" id="PS50268">
    <property type="entry name" value="CADHERIN_2"/>
    <property type="match status" value="1"/>
</dbReference>
<dbReference type="GO" id="GO:0005509">
    <property type="term" value="F:calcium ion binding"/>
    <property type="evidence" value="ECO:0007669"/>
    <property type="project" value="UniProtKB-UniRule"/>
</dbReference>
<evidence type="ECO:0000256" key="1">
    <source>
        <dbReference type="ARBA" id="ARBA00004167"/>
    </source>
</evidence>
<dbReference type="InterPro" id="IPR015919">
    <property type="entry name" value="Cadherin-like_sf"/>
</dbReference>
<dbReference type="Proteomes" id="UP001054945">
    <property type="component" value="Unassembled WGS sequence"/>
</dbReference>
<dbReference type="CDD" id="cd11304">
    <property type="entry name" value="Cadherin_repeat"/>
    <property type="match status" value="1"/>
</dbReference>
<evidence type="ECO:0000256" key="4">
    <source>
        <dbReference type="ARBA" id="ARBA00023180"/>
    </source>
</evidence>
<keyword evidence="4" id="KW-0325">Glycoprotein</keyword>
<sequence>MYYANVLEVADPGTSVFQLSAVDRDEGNNSVVSYSIKDTPETNSQWFQIDSRTGLITTRIHIDCETNPIPRSL</sequence>
<name>A0AAV4YD62_CAEEX</name>
<dbReference type="PANTHER" id="PTHR24028:SF146">
    <property type="entry name" value="CADHERIN 96CB, ISOFORM D-RELATED"/>
    <property type="match status" value="1"/>
</dbReference>
<dbReference type="Pfam" id="PF00028">
    <property type="entry name" value="Cadherin"/>
    <property type="match status" value="1"/>
</dbReference>
<evidence type="ECO:0000256" key="5">
    <source>
        <dbReference type="PROSITE-ProRule" id="PRU00043"/>
    </source>
</evidence>
<protein>
    <submittedName>
        <fullName evidence="7">Protein dachsous</fullName>
    </submittedName>
</protein>
<dbReference type="AlphaFoldDB" id="A0AAV4YD62"/>
<evidence type="ECO:0000256" key="2">
    <source>
        <dbReference type="ARBA" id="ARBA00022692"/>
    </source>
</evidence>
<keyword evidence="8" id="KW-1185">Reference proteome</keyword>
<comment type="subcellular location">
    <subcellularLocation>
        <location evidence="1">Membrane</location>
        <topology evidence="1">Single-pass membrane protein</topology>
    </subcellularLocation>
</comment>
<dbReference type="GO" id="GO:0005886">
    <property type="term" value="C:plasma membrane"/>
    <property type="evidence" value="ECO:0007669"/>
    <property type="project" value="TreeGrafter"/>
</dbReference>
<keyword evidence="5" id="KW-0106">Calcium</keyword>
<reference evidence="7 8" key="1">
    <citation type="submission" date="2021-06" db="EMBL/GenBank/DDBJ databases">
        <title>Caerostris extrusa draft genome.</title>
        <authorList>
            <person name="Kono N."/>
            <person name="Arakawa K."/>
        </authorList>
    </citation>
    <scope>NUCLEOTIDE SEQUENCE [LARGE SCALE GENOMIC DNA]</scope>
</reference>
<proteinExistence type="predicted"/>
<evidence type="ECO:0000256" key="3">
    <source>
        <dbReference type="ARBA" id="ARBA00022989"/>
    </source>
</evidence>
<dbReference type="InterPro" id="IPR050174">
    <property type="entry name" value="Protocadherin/Cadherin-CA"/>
</dbReference>
<dbReference type="GO" id="GO:0007156">
    <property type="term" value="P:homophilic cell adhesion via plasma membrane adhesion molecules"/>
    <property type="evidence" value="ECO:0007669"/>
    <property type="project" value="InterPro"/>
</dbReference>
<keyword evidence="3" id="KW-1133">Transmembrane helix</keyword>
<dbReference type="EMBL" id="BPLR01019159">
    <property type="protein sequence ID" value="GIZ04864.1"/>
    <property type="molecule type" value="Genomic_DNA"/>
</dbReference>
<feature type="domain" description="Cadherin" evidence="6">
    <location>
        <begin position="2"/>
        <end position="65"/>
    </location>
</feature>
<dbReference type="InterPro" id="IPR002126">
    <property type="entry name" value="Cadherin-like_dom"/>
</dbReference>
<evidence type="ECO:0000313" key="7">
    <source>
        <dbReference type="EMBL" id="GIZ04864.1"/>
    </source>
</evidence>